<feature type="signal peptide" evidence="5">
    <location>
        <begin position="1"/>
        <end position="23"/>
    </location>
</feature>
<evidence type="ECO:0000313" key="7">
    <source>
        <dbReference type="EMBL" id="MBH0237560.1"/>
    </source>
</evidence>
<organism evidence="7 8">
    <name type="scientific">Methylobrevis albus</name>
    <dbReference type="NCBI Taxonomy" id="2793297"/>
    <lineage>
        <taxon>Bacteria</taxon>
        <taxon>Pseudomonadati</taxon>
        <taxon>Pseudomonadota</taxon>
        <taxon>Alphaproteobacteria</taxon>
        <taxon>Hyphomicrobiales</taxon>
        <taxon>Pleomorphomonadaceae</taxon>
        <taxon>Methylobrevis</taxon>
    </lineage>
</organism>
<dbReference type="GO" id="GO:0046872">
    <property type="term" value="F:metal ion binding"/>
    <property type="evidence" value="ECO:0007669"/>
    <property type="project" value="UniProtKB-KW"/>
</dbReference>
<dbReference type="AlphaFoldDB" id="A0A931I1G6"/>
<gene>
    <name evidence="7" type="ORF">I5731_07005</name>
</gene>
<dbReference type="GO" id="GO:0020037">
    <property type="term" value="F:heme binding"/>
    <property type="evidence" value="ECO:0007669"/>
    <property type="project" value="InterPro"/>
</dbReference>
<dbReference type="InterPro" id="IPR009056">
    <property type="entry name" value="Cyt_c-like_dom"/>
</dbReference>
<evidence type="ECO:0000256" key="3">
    <source>
        <dbReference type="ARBA" id="ARBA00023004"/>
    </source>
</evidence>
<comment type="caution">
    <text evidence="7">The sequence shown here is derived from an EMBL/GenBank/DDBJ whole genome shotgun (WGS) entry which is preliminary data.</text>
</comment>
<dbReference type="Gene3D" id="1.10.760.10">
    <property type="entry name" value="Cytochrome c-like domain"/>
    <property type="match status" value="1"/>
</dbReference>
<sequence>MRLHSAAALAALVLLPCAAPAFAGPASASGDDRIAYLAGTCGLCHGPAANAEIPALAGRSADEVATLLGDYREQRLPSPVMHAVTSGLDDPTLAALAAYVVAHP</sequence>
<evidence type="ECO:0000259" key="6">
    <source>
        <dbReference type="PROSITE" id="PS51007"/>
    </source>
</evidence>
<name>A0A931I1G6_9HYPH</name>
<dbReference type="EMBL" id="JADZLT010000048">
    <property type="protein sequence ID" value="MBH0237560.1"/>
    <property type="molecule type" value="Genomic_DNA"/>
</dbReference>
<dbReference type="PROSITE" id="PS51007">
    <property type="entry name" value="CYTC"/>
    <property type="match status" value="1"/>
</dbReference>
<evidence type="ECO:0000313" key="8">
    <source>
        <dbReference type="Proteomes" id="UP000631694"/>
    </source>
</evidence>
<keyword evidence="5" id="KW-0732">Signal</keyword>
<dbReference type="SUPFAM" id="SSF46626">
    <property type="entry name" value="Cytochrome c"/>
    <property type="match status" value="1"/>
</dbReference>
<feature type="domain" description="Cytochrome c" evidence="6">
    <location>
        <begin position="25"/>
        <end position="104"/>
    </location>
</feature>
<accession>A0A931I1G6</accession>
<reference evidence="7" key="1">
    <citation type="submission" date="2020-12" db="EMBL/GenBank/DDBJ databases">
        <title>Methylobrevis albus sp. nov., isolated from fresh water lack sediment.</title>
        <authorList>
            <person name="Zou Q."/>
        </authorList>
    </citation>
    <scope>NUCLEOTIDE SEQUENCE</scope>
    <source>
        <strain evidence="7">L22</strain>
    </source>
</reference>
<evidence type="ECO:0000256" key="2">
    <source>
        <dbReference type="ARBA" id="ARBA00022723"/>
    </source>
</evidence>
<keyword evidence="8" id="KW-1185">Reference proteome</keyword>
<keyword evidence="1 4" id="KW-0349">Heme</keyword>
<keyword evidence="3 4" id="KW-0408">Iron</keyword>
<dbReference type="InterPro" id="IPR036909">
    <property type="entry name" value="Cyt_c-like_dom_sf"/>
</dbReference>
<evidence type="ECO:0000256" key="4">
    <source>
        <dbReference type="PROSITE-ProRule" id="PRU00433"/>
    </source>
</evidence>
<proteinExistence type="predicted"/>
<protein>
    <recommendedName>
        <fullName evidence="6">Cytochrome c domain-containing protein</fullName>
    </recommendedName>
</protein>
<feature type="chain" id="PRO_5037021390" description="Cytochrome c domain-containing protein" evidence="5">
    <location>
        <begin position="24"/>
        <end position="104"/>
    </location>
</feature>
<evidence type="ECO:0000256" key="1">
    <source>
        <dbReference type="ARBA" id="ARBA00022617"/>
    </source>
</evidence>
<evidence type="ECO:0000256" key="5">
    <source>
        <dbReference type="SAM" id="SignalP"/>
    </source>
</evidence>
<keyword evidence="2 4" id="KW-0479">Metal-binding</keyword>
<dbReference type="RefSeq" id="WP_197310656.1">
    <property type="nucleotide sequence ID" value="NZ_JADZLT010000048.1"/>
</dbReference>
<dbReference type="GO" id="GO:0009055">
    <property type="term" value="F:electron transfer activity"/>
    <property type="evidence" value="ECO:0007669"/>
    <property type="project" value="InterPro"/>
</dbReference>
<dbReference type="Proteomes" id="UP000631694">
    <property type="component" value="Unassembled WGS sequence"/>
</dbReference>